<dbReference type="EMBL" id="CBGL010000029">
    <property type="protein sequence ID" value="CDD10346.1"/>
    <property type="molecule type" value="Genomic_DNA"/>
</dbReference>
<dbReference type="RefSeq" id="WP_021721000.1">
    <property type="nucleotide sequence ID" value="NZ_FR892819.1"/>
</dbReference>
<feature type="domain" description="Bbp19-like phage" evidence="1">
    <location>
        <begin position="39"/>
        <end position="83"/>
    </location>
</feature>
<reference evidence="2" key="1">
    <citation type="submission" date="2012-11" db="EMBL/GenBank/DDBJ databases">
        <title>Dependencies among metagenomic species, viruses, plasmids and units of genetic variation.</title>
        <authorList>
            <person name="Nielsen H.B."/>
            <person name="Almeida M."/>
            <person name="Juncker A.S."/>
            <person name="Rasmussen S."/>
            <person name="Li J."/>
            <person name="Sunagawa S."/>
            <person name="Plichta D."/>
            <person name="Gautier L."/>
            <person name="Le Chatelier E."/>
            <person name="Peletier E."/>
            <person name="Bonde I."/>
            <person name="Nielsen T."/>
            <person name="Manichanh C."/>
            <person name="Arumugam M."/>
            <person name="Batto J."/>
            <person name="Santos M.B.Q.D."/>
            <person name="Blom N."/>
            <person name="Borruel N."/>
            <person name="Burgdorf K.S."/>
            <person name="Boumezbeur F."/>
            <person name="Casellas F."/>
            <person name="Dore J."/>
            <person name="Guarner F."/>
            <person name="Hansen T."/>
            <person name="Hildebrand F."/>
            <person name="Kaas R.S."/>
            <person name="Kennedy S."/>
            <person name="Kristiansen K."/>
            <person name="Kultima J.R."/>
            <person name="Leonard P."/>
            <person name="Levenez F."/>
            <person name="Lund O."/>
            <person name="Moumen B."/>
            <person name="Le Paslier D."/>
            <person name="Pons N."/>
            <person name="Pedersen O."/>
            <person name="Prifti E."/>
            <person name="Qin J."/>
            <person name="Raes J."/>
            <person name="Tap J."/>
            <person name="Tims S."/>
            <person name="Ussery D.W."/>
            <person name="Yamada T."/>
            <person name="MetaHit consortium"/>
            <person name="Renault P."/>
            <person name="Sicheritz-Ponten T."/>
            <person name="Bork P."/>
            <person name="Wang J."/>
            <person name="Brunak S."/>
            <person name="Ehrlich S.D."/>
        </authorList>
    </citation>
    <scope>NUCLEOTIDE SEQUENCE [LARGE SCALE GENOMIC DNA]</scope>
</reference>
<evidence type="ECO:0000313" key="2">
    <source>
        <dbReference type="EMBL" id="CDD10346.1"/>
    </source>
</evidence>
<comment type="caution">
    <text evidence="2">The sequence shown here is derived from an EMBL/GenBank/DDBJ whole genome shotgun (WGS) entry which is preliminary data.</text>
</comment>
<evidence type="ECO:0000259" key="1">
    <source>
        <dbReference type="Pfam" id="PF25181"/>
    </source>
</evidence>
<name>R6X246_9FIRM</name>
<dbReference type="HOGENOM" id="CLU_1990560_0_0_9"/>
<dbReference type="Pfam" id="PF25181">
    <property type="entry name" value="Phage_Bbp19"/>
    <property type="match status" value="1"/>
</dbReference>
<proteinExistence type="predicted"/>
<accession>R6X246</accession>
<gene>
    <name evidence="2" type="ORF">BN587_01968</name>
</gene>
<organism evidence="2">
    <name type="scientific">Phascolarctobacterium succinatutens CAG:287</name>
    <dbReference type="NCBI Taxonomy" id="1263101"/>
    <lineage>
        <taxon>Bacteria</taxon>
        <taxon>Bacillati</taxon>
        <taxon>Bacillota</taxon>
        <taxon>Negativicutes</taxon>
        <taxon>Acidaminococcales</taxon>
        <taxon>Acidaminococcaceae</taxon>
        <taxon>Phascolarctobacterium</taxon>
    </lineage>
</organism>
<sequence length="125" mass="14527">MSEQFKYKSNTGEDRRQALLTEYMVREQARRDKEALLDLLGSESGRWFLMRMLDVTKVNSMCFTGNSKTFYNEGRRDVGLGIIKSILALGLQGIELKQQAEMEYAEFQLKLQELAVEYVDNNKEE</sequence>
<dbReference type="AlphaFoldDB" id="R6X246"/>
<dbReference type="InterPro" id="IPR057447">
    <property type="entry name" value="Bbp19-like_phage"/>
</dbReference>
<protein>
    <recommendedName>
        <fullName evidence="1">Bbp19-like phage domain-containing protein</fullName>
    </recommendedName>
</protein>
<dbReference type="Proteomes" id="UP000014937">
    <property type="component" value="Unassembled WGS sequence"/>
</dbReference>